<evidence type="ECO:0000313" key="5">
    <source>
        <dbReference type="EMBL" id="CAG7828095.1"/>
    </source>
</evidence>
<dbReference type="OrthoDB" id="2020662at2759"/>
<reference evidence="5" key="1">
    <citation type="submission" date="2021-06" db="EMBL/GenBank/DDBJ databases">
        <authorList>
            <person name="Hodson N. C."/>
            <person name="Mongue J. A."/>
            <person name="Jaron S. K."/>
        </authorList>
    </citation>
    <scope>NUCLEOTIDE SEQUENCE</scope>
</reference>
<dbReference type="GO" id="GO:0009435">
    <property type="term" value="P:NAD+ biosynthetic process"/>
    <property type="evidence" value="ECO:0007669"/>
    <property type="project" value="InterPro"/>
</dbReference>
<dbReference type="InterPro" id="IPR003694">
    <property type="entry name" value="NAD_synthase"/>
</dbReference>
<evidence type="ECO:0000256" key="3">
    <source>
        <dbReference type="ARBA" id="ARBA00030681"/>
    </source>
</evidence>
<dbReference type="PANTHER" id="PTHR23090:SF9">
    <property type="entry name" value="GLUTAMINE-DEPENDENT NAD(+) SYNTHETASE"/>
    <property type="match status" value="1"/>
</dbReference>
<dbReference type="GO" id="GO:0005737">
    <property type="term" value="C:cytoplasm"/>
    <property type="evidence" value="ECO:0007669"/>
    <property type="project" value="InterPro"/>
</dbReference>
<feature type="domain" description="CN hydrolase" evidence="4">
    <location>
        <begin position="1"/>
        <end position="100"/>
    </location>
</feature>
<dbReference type="EMBL" id="CAJVCH010546144">
    <property type="protein sequence ID" value="CAG7828095.1"/>
    <property type="molecule type" value="Genomic_DNA"/>
</dbReference>
<evidence type="ECO:0000259" key="4">
    <source>
        <dbReference type="PROSITE" id="PS50263"/>
    </source>
</evidence>
<dbReference type="PROSITE" id="PS50263">
    <property type="entry name" value="CN_HYDROLASE"/>
    <property type="match status" value="1"/>
</dbReference>
<dbReference type="Proteomes" id="UP000708208">
    <property type="component" value="Unassembled WGS sequence"/>
</dbReference>
<protein>
    <recommendedName>
        <fullName evidence="1">Glutamine-dependent NAD(+) synthetase</fullName>
    </recommendedName>
    <alternativeName>
        <fullName evidence="3">NAD(+) synthase [glutamine-hydrolyzing]</fullName>
    </alternativeName>
</protein>
<evidence type="ECO:0000313" key="6">
    <source>
        <dbReference type="Proteomes" id="UP000708208"/>
    </source>
</evidence>
<dbReference type="GO" id="GO:0003952">
    <property type="term" value="F:NAD+ synthase (glutamine-hydrolyzing) activity"/>
    <property type="evidence" value="ECO:0007669"/>
    <property type="project" value="InterPro"/>
</dbReference>
<feature type="non-terminal residue" evidence="5">
    <location>
        <position position="168"/>
    </location>
</feature>
<dbReference type="InterPro" id="IPR003010">
    <property type="entry name" value="C-N_Hydrolase"/>
</dbReference>
<dbReference type="PANTHER" id="PTHR23090">
    <property type="entry name" value="NH 3 /GLUTAMINE-DEPENDENT NAD + SYNTHETASE"/>
    <property type="match status" value="1"/>
</dbReference>
<name>A0A8J2LU53_9HEXA</name>
<sequence length="168" mass="18485">EELWAPVSSHIDQSLAGAEIIINGSGSHTEIRKASYALKLIRGASAKCGLAYVFSNLRGCDGERVYLNGCSTIVLNGDVLKLGEQYSLMDVEVLTAVINLDAIRTYKNRIRSRSLMAASAPSYPSVRVEWSILCEHVFSRIPTSPLDTVSFIPPEEEIARGPALWMWD</sequence>
<gene>
    <name evidence="5" type="ORF">AFUS01_LOCUS38046</name>
</gene>
<dbReference type="GO" id="GO:0004359">
    <property type="term" value="F:glutaminase activity"/>
    <property type="evidence" value="ECO:0007669"/>
    <property type="project" value="InterPro"/>
</dbReference>
<organism evidence="5 6">
    <name type="scientific">Allacma fusca</name>
    <dbReference type="NCBI Taxonomy" id="39272"/>
    <lineage>
        <taxon>Eukaryota</taxon>
        <taxon>Metazoa</taxon>
        <taxon>Ecdysozoa</taxon>
        <taxon>Arthropoda</taxon>
        <taxon>Hexapoda</taxon>
        <taxon>Collembola</taxon>
        <taxon>Symphypleona</taxon>
        <taxon>Sminthuridae</taxon>
        <taxon>Allacma</taxon>
    </lineage>
</organism>
<keyword evidence="2" id="KW-0436">Ligase</keyword>
<evidence type="ECO:0000256" key="2">
    <source>
        <dbReference type="ARBA" id="ARBA00022598"/>
    </source>
</evidence>
<comment type="caution">
    <text evidence="5">The sequence shown here is derived from an EMBL/GenBank/DDBJ whole genome shotgun (WGS) entry which is preliminary data.</text>
</comment>
<proteinExistence type="predicted"/>
<feature type="non-terminal residue" evidence="5">
    <location>
        <position position="1"/>
    </location>
</feature>
<accession>A0A8J2LU53</accession>
<evidence type="ECO:0000256" key="1">
    <source>
        <dbReference type="ARBA" id="ARBA00017309"/>
    </source>
</evidence>
<keyword evidence="6" id="KW-1185">Reference proteome</keyword>
<dbReference type="AlphaFoldDB" id="A0A8J2LU53"/>